<accession>A0ABV0MAS5</accession>
<evidence type="ECO:0000256" key="2">
    <source>
        <dbReference type="SAM" id="SignalP"/>
    </source>
</evidence>
<keyword evidence="5" id="KW-1185">Reference proteome</keyword>
<protein>
    <submittedName>
        <fullName evidence="4">Transglutaminase family protein</fullName>
    </submittedName>
</protein>
<evidence type="ECO:0000313" key="4">
    <source>
        <dbReference type="EMBL" id="MEQ1409018.1"/>
    </source>
</evidence>
<feature type="signal peptide" evidence="2">
    <location>
        <begin position="1"/>
        <end position="21"/>
    </location>
</feature>
<comment type="similarity">
    <text evidence="1">Belongs to the UPF0162 family.</text>
</comment>
<dbReference type="Proteomes" id="UP001496627">
    <property type="component" value="Unassembled WGS sequence"/>
</dbReference>
<dbReference type="InterPro" id="IPR032698">
    <property type="entry name" value="SirB1_N"/>
</dbReference>
<dbReference type="EMBL" id="JBEAAL010000034">
    <property type="protein sequence ID" value="MEQ1409018.1"/>
    <property type="molecule type" value="Genomic_DNA"/>
</dbReference>
<dbReference type="RefSeq" id="WP_280107545.1">
    <property type="nucleotide sequence ID" value="NZ_JBEAAL010000034.1"/>
</dbReference>
<evidence type="ECO:0000313" key="5">
    <source>
        <dbReference type="Proteomes" id="UP001496627"/>
    </source>
</evidence>
<evidence type="ECO:0000256" key="1">
    <source>
        <dbReference type="ARBA" id="ARBA00007100"/>
    </source>
</evidence>
<sequence length="316" mass="35026">MMRSFSIAIAVVLAPLAAALAQSPRPDPVPVQRQVEALFEPSRDLLDVKLTVDAMVDPSVNTAAVKSMVDRMAAEIAEMAGKDVDSTAKLTALKRYLYESGSWNGKKPFRYDLDDPLGEKPANRLLQRYLTTRRGNCITMPLLFLALGQRLGLTMALAEAPLHVFVKYTDDDGKVWNLETTSGGGFTRDGWYRQKLPMSDRAVANGVYLRALTHDEATALIAAFLIEDHIAKGEFESAIAVSDVLLLHYPNFAYGLVKKGSAYNGLLRRELAGKYTRLEDIPADLKTRADQWYGRNMEAFAKAEALGWRQQDGQVQ</sequence>
<gene>
    <name evidence="4" type="ORF">ABK249_29355</name>
</gene>
<organism evidence="4 5">
    <name type="scientific">Neorhizobium phenanthreniclasticum</name>
    <dbReference type="NCBI Taxonomy" id="3157917"/>
    <lineage>
        <taxon>Bacteria</taxon>
        <taxon>Pseudomonadati</taxon>
        <taxon>Pseudomonadota</taxon>
        <taxon>Alphaproteobacteria</taxon>
        <taxon>Hyphomicrobiales</taxon>
        <taxon>Rhizobiaceae</taxon>
        <taxon>Rhizobium/Agrobacterium group</taxon>
        <taxon>Neorhizobium</taxon>
    </lineage>
</organism>
<comment type="caution">
    <text evidence="4">The sequence shown here is derived from an EMBL/GenBank/DDBJ whole genome shotgun (WGS) entry which is preliminary data.</text>
</comment>
<dbReference type="Pfam" id="PF13369">
    <property type="entry name" value="Transglut_core2"/>
    <property type="match status" value="1"/>
</dbReference>
<feature type="chain" id="PRO_5046160361" evidence="2">
    <location>
        <begin position="22"/>
        <end position="316"/>
    </location>
</feature>
<feature type="domain" description="Protein SirB1 N-terminal" evidence="3">
    <location>
        <begin position="64"/>
        <end position="185"/>
    </location>
</feature>
<proteinExistence type="inferred from homology"/>
<name>A0ABV0MAS5_9HYPH</name>
<keyword evidence="2" id="KW-0732">Signal</keyword>
<evidence type="ECO:0000259" key="3">
    <source>
        <dbReference type="Pfam" id="PF13369"/>
    </source>
</evidence>
<reference evidence="4 5" key="1">
    <citation type="submission" date="2024-05" db="EMBL/GenBank/DDBJ databases">
        <title>Neorhizobium sp. Rsf11, a plant growth promoting and heavy metal resistant PAH-degrader.</title>
        <authorList>
            <person name="Golubev S.N."/>
            <person name="Muratova A.Y."/>
            <person name="Markelova M.I."/>
        </authorList>
    </citation>
    <scope>NUCLEOTIDE SEQUENCE [LARGE SCALE GENOMIC DNA]</scope>
    <source>
        <strain evidence="4 5">Rsf11</strain>
    </source>
</reference>